<reference evidence="4 5" key="1">
    <citation type="submission" date="2024-10" db="EMBL/GenBank/DDBJ databases">
        <title>The Natural Products Discovery Center: Release of the First 8490 Sequenced Strains for Exploring Actinobacteria Biosynthetic Diversity.</title>
        <authorList>
            <person name="Kalkreuter E."/>
            <person name="Kautsar S.A."/>
            <person name="Yang D."/>
            <person name="Bader C.D."/>
            <person name="Teijaro C.N."/>
            <person name="Fluegel L."/>
            <person name="Davis C.M."/>
            <person name="Simpson J.R."/>
            <person name="Lauterbach L."/>
            <person name="Steele A.D."/>
            <person name="Gui C."/>
            <person name="Meng S."/>
            <person name="Li G."/>
            <person name="Viehrig K."/>
            <person name="Ye F."/>
            <person name="Su P."/>
            <person name="Kiefer A.F."/>
            <person name="Nichols A."/>
            <person name="Cepeda A.J."/>
            <person name="Yan W."/>
            <person name="Fan B."/>
            <person name="Jiang Y."/>
            <person name="Adhikari A."/>
            <person name="Zheng C.-J."/>
            <person name="Schuster L."/>
            <person name="Cowan T.M."/>
            <person name="Smanski M.J."/>
            <person name="Chevrette M.G."/>
            <person name="De Carvalho L.P.S."/>
            <person name="Shen B."/>
        </authorList>
    </citation>
    <scope>NUCLEOTIDE SEQUENCE [LARGE SCALE GENOMIC DNA]</scope>
    <source>
        <strain evidence="4 5">NPDC020602</strain>
    </source>
</reference>
<proteinExistence type="predicted"/>
<dbReference type="InterPro" id="IPR024792">
    <property type="entry name" value="RhoGDI_dom_sf"/>
</dbReference>
<dbReference type="SUPFAM" id="SSF81296">
    <property type="entry name" value="E set domains"/>
    <property type="match status" value="1"/>
</dbReference>
<evidence type="ECO:0000313" key="4">
    <source>
        <dbReference type="EMBL" id="MFI1714724.1"/>
    </source>
</evidence>
<dbReference type="InterPro" id="IPR014756">
    <property type="entry name" value="Ig_E-set"/>
</dbReference>
<evidence type="ECO:0000256" key="1">
    <source>
        <dbReference type="ARBA" id="ARBA00004496"/>
    </source>
</evidence>
<organism evidence="4 5">
    <name type="scientific">Streptomyces litmocidini</name>
    <dbReference type="NCBI Taxonomy" id="67318"/>
    <lineage>
        <taxon>Bacteria</taxon>
        <taxon>Bacillati</taxon>
        <taxon>Actinomycetota</taxon>
        <taxon>Actinomycetes</taxon>
        <taxon>Kitasatosporales</taxon>
        <taxon>Streptomycetaceae</taxon>
        <taxon>Streptomyces</taxon>
    </lineage>
</organism>
<dbReference type="InterPro" id="IPR000406">
    <property type="entry name" value="Rho_GDI"/>
</dbReference>
<dbReference type="Gene3D" id="2.70.50.30">
    <property type="entry name" value="Coagulation Factor XIII, subunit A, domain 1"/>
    <property type="match status" value="1"/>
</dbReference>
<evidence type="ECO:0000256" key="2">
    <source>
        <dbReference type="ARBA" id="ARBA00022490"/>
    </source>
</evidence>
<protein>
    <recommendedName>
        <fullName evidence="6">Allene oxide cyclase barrel-like domain-containing protein</fullName>
    </recommendedName>
</protein>
<keyword evidence="5" id="KW-1185">Reference proteome</keyword>
<feature type="compositionally biased region" description="Pro residues" evidence="3">
    <location>
        <begin position="141"/>
        <end position="164"/>
    </location>
</feature>
<comment type="subcellular location">
    <subcellularLocation>
        <location evidence="1">Cytoplasm</location>
    </subcellularLocation>
</comment>
<dbReference type="Pfam" id="PF02115">
    <property type="entry name" value="Rho_GDI"/>
    <property type="match status" value="1"/>
</dbReference>
<evidence type="ECO:0000313" key="5">
    <source>
        <dbReference type="Proteomes" id="UP001611339"/>
    </source>
</evidence>
<gene>
    <name evidence="4" type="ORF">ACH407_14275</name>
</gene>
<comment type="caution">
    <text evidence="4">The sequence shown here is derived from an EMBL/GenBank/DDBJ whole genome shotgun (WGS) entry which is preliminary data.</text>
</comment>
<feature type="region of interest" description="Disordered" evidence="3">
    <location>
        <begin position="126"/>
        <end position="164"/>
    </location>
</feature>
<name>A0ABW7U8C8_9ACTN</name>
<dbReference type="Proteomes" id="UP001611339">
    <property type="component" value="Unassembled WGS sequence"/>
</dbReference>
<accession>A0ABW7U8C8</accession>
<keyword evidence="2" id="KW-0963">Cytoplasm</keyword>
<sequence length="164" mass="17522">MTPFELTRVSLAQEERGTAVLPLDGDGDPVELPEGGTISIALAFRVGEAVEGLVFEETRRYAGRVIGTTRTTLGGYRAGGPYEVHLPPERLPVGRGNCGVYEVTGRFTDATGRVLGREHHRFRIVHQPARHPVRPAGPERAAPPPRTPAAPPPATEAPDGPVPV</sequence>
<evidence type="ECO:0000256" key="3">
    <source>
        <dbReference type="SAM" id="MobiDB-lite"/>
    </source>
</evidence>
<evidence type="ECO:0008006" key="6">
    <source>
        <dbReference type="Google" id="ProtNLM"/>
    </source>
</evidence>
<dbReference type="RefSeq" id="WP_398709268.1">
    <property type="nucleotide sequence ID" value="NZ_JBIRUI010000005.1"/>
</dbReference>
<dbReference type="EMBL" id="JBIRUI010000005">
    <property type="protein sequence ID" value="MFI1714724.1"/>
    <property type="molecule type" value="Genomic_DNA"/>
</dbReference>